<dbReference type="EMBL" id="UFQT01000381">
    <property type="protein sequence ID" value="SSX23781.1"/>
    <property type="molecule type" value="Genomic_DNA"/>
</dbReference>
<feature type="compositionally biased region" description="Basic and acidic residues" evidence="2">
    <location>
        <begin position="514"/>
        <end position="525"/>
    </location>
</feature>
<dbReference type="Gene3D" id="2.130.10.30">
    <property type="entry name" value="Regulator of chromosome condensation 1/beta-lactamase-inhibitor protein II"/>
    <property type="match status" value="1"/>
</dbReference>
<dbReference type="PANTHER" id="PTHR45982">
    <property type="entry name" value="REGULATOR OF CHROMOSOME CONDENSATION"/>
    <property type="match status" value="1"/>
</dbReference>
<feature type="repeat" description="RCC1" evidence="1">
    <location>
        <begin position="51"/>
        <end position="106"/>
    </location>
</feature>
<proteinExistence type="predicted"/>
<organism evidence="3">
    <name type="scientific">Culicoides sonorensis</name>
    <name type="common">Biting midge</name>
    <dbReference type="NCBI Taxonomy" id="179676"/>
    <lineage>
        <taxon>Eukaryota</taxon>
        <taxon>Metazoa</taxon>
        <taxon>Ecdysozoa</taxon>
        <taxon>Arthropoda</taxon>
        <taxon>Hexapoda</taxon>
        <taxon>Insecta</taxon>
        <taxon>Pterygota</taxon>
        <taxon>Neoptera</taxon>
        <taxon>Endopterygota</taxon>
        <taxon>Diptera</taxon>
        <taxon>Nematocera</taxon>
        <taxon>Chironomoidea</taxon>
        <taxon>Ceratopogonidae</taxon>
        <taxon>Ceratopogoninae</taxon>
        <taxon>Culicoides</taxon>
        <taxon>Monoculicoides</taxon>
    </lineage>
</organism>
<evidence type="ECO:0000313" key="4">
    <source>
        <dbReference type="EMBL" id="SSX23781.1"/>
    </source>
</evidence>
<reference evidence="3" key="1">
    <citation type="submission" date="2018-04" db="EMBL/GenBank/DDBJ databases">
        <authorList>
            <person name="Go L.Y."/>
            <person name="Mitchell J.A."/>
        </authorList>
    </citation>
    <scope>NUCLEOTIDE SEQUENCE</scope>
    <source>
        <tissue evidence="3">Whole organism</tissue>
    </source>
</reference>
<evidence type="ECO:0000313" key="3">
    <source>
        <dbReference type="EMBL" id="SSX03416.1"/>
    </source>
</evidence>
<dbReference type="InterPro" id="IPR009091">
    <property type="entry name" value="RCC1/BLIP-II"/>
</dbReference>
<feature type="repeat" description="RCC1" evidence="1">
    <location>
        <begin position="177"/>
        <end position="226"/>
    </location>
</feature>
<name>A0A336KEV9_CULSO</name>
<dbReference type="SUPFAM" id="SSF50985">
    <property type="entry name" value="RCC1/BLIP-II"/>
    <property type="match status" value="1"/>
</dbReference>
<dbReference type="EMBL" id="UFQS01000381">
    <property type="protein sequence ID" value="SSX03416.1"/>
    <property type="molecule type" value="Genomic_DNA"/>
</dbReference>
<dbReference type="PROSITE" id="PS50012">
    <property type="entry name" value="RCC1_3"/>
    <property type="match status" value="2"/>
</dbReference>
<reference evidence="4" key="2">
    <citation type="submission" date="2018-07" db="EMBL/GenBank/DDBJ databases">
        <authorList>
            <person name="Quirk P.G."/>
            <person name="Krulwich T.A."/>
        </authorList>
    </citation>
    <scope>NUCLEOTIDE SEQUENCE</scope>
</reference>
<gene>
    <name evidence="3" type="primary">CSON009577</name>
</gene>
<dbReference type="PANTHER" id="PTHR45982:SF1">
    <property type="entry name" value="REGULATOR OF CHROMOSOME CONDENSATION"/>
    <property type="match status" value="1"/>
</dbReference>
<evidence type="ECO:0000256" key="1">
    <source>
        <dbReference type="PROSITE-ProRule" id="PRU00235"/>
    </source>
</evidence>
<sequence>MIDIPESGAVFIVGDSGLKNNQENYFFIKNDPVQKIYANYYGQNGVVCESGRLFVWGNNQYGQLGVMGPYKEVITKPTLIRLFKLNKLKVKDVAFGYQFTVVLTENNKIFYCGRSIFPPKSMIFSFKDKFQIHPDTTEFTDTFVEVSEFDFYTELELLEFDRVHAGGNHFVVQTQCGKLIGWGQPGGGQLGPADVYRMSREPMYLGIENVKFVICGNEYTLAMTHGNEVFVTGKFNTTYQMFFNQMNTSSIQARIDFMHISMIEEVCVITDQKDIYISKSQDSLSDFSFHKLKLMEQCDKIVQLESGSNFLSFITETEKFFTNFRDTDDLSEYPEFHELERFSKFRLTAFKCGLNYILVKGIPKAPHTNIGMEISVEDRNGFSQASTIQPYDDNPNLKSPRPFHHATTLHANSIRFIEDGIERETEINKNRANNVHQNVNQYLGPPIAYEIPIHDKRRCAKEETRKMLLAESEMERIQYPVPAAKPRVRIKTPMPREKLTAVRSQHSSGPSTAESDHSVDEELNRVPKEGKIHKFFRELKERAIEFEESCKETNNVVPDDKEIRTANDLAIAKHLPNSFICVIQ</sequence>
<dbReference type="InterPro" id="IPR000408">
    <property type="entry name" value="Reg_chr_condens"/>
</dbReference>
<accession>A0A336KEV9</accession>
<evidence type="ECO:0000256" key="2">
    <source>
        <dbReference type="SAM" id="MobiDB-lite"/>
    </source>
</evidence>
<dbReference type="AlphaFoldDB" id="A0A336KEV9"/>
<dbReference type="Pfam" id="PF00415">
    <property type="entry name" value="RCC1"/>
    <property type="match status" value="1"/>
</dbReference>
<dbReference type="VEuPathDB" id="VectorBase:CSON009577"/>
<dbReference type="GO" id="GO:0005737">
    <property type="term" value="C:cytoplasm"/>
    <property type="evidence" value="ECO:0007669"/>
    <property type="project" value="TreeGrafter"/>
</dbReference>
<dbReference type="InterPro" id="IPR051553">
    <property type="entry name" value="Ran_GTPase-activating"/>
</dbReference>
<feature type="compositionally biased region" description="Polar residues" evidence="2">
    <location>
        <begin position="502"/>
        <end position="513"/>
    </location>
</feature>
<feature type="region of interest" description="Disordered" evidence="2">
    <location>
        <begin position="496"/>
        <end position="525"/>
    </location>
</feature>
<protein>
    <submittedName>
        <fullName evidence="3">CSON009577 protein</fullName>
    </submittedName>
</protein>
<dbReference type="GO" id="GO:0005085">
    <property type="term" value="F:guanyl-nucleotide exchange factor activity"/>
    <property type="evidence" value="ECO:0007669"/>
    <property type="project" value="TreeGrafter"/>
</dbReference>